<dbReference type="InterPro" id="IPR006531">
    <property type="entry name" value="Gp5/Vgr_OB"/>
</dbReference>
<organism evidence="2 3">
    <name type="scientific">Nostocoides japonicum T1-X7</name>
    <dbReference type="NCBI Taxonomy" id="1194083"/>
    <lineage>
        <taxon>Bacteria</taxon>
        <taxon>Bacillati</taxon>
        <taxon>Actinomycetota</taxon>
        <taxon>Actinomycetes</taxon>
        <taxon>Micrococcales</taxon>
        <taxon>Intrasporangiaceae</taxon>
        <taxon>Nostocoides</taxon>
    </lineage>
</organism>
<dbReference type="STRING" id="1194083.BN12_1080004"/>
<name>A0A077LU74_9MICO</name>
<protein>
    <recommendedName>
        <fullName evidence="1">Gp5/Type VI secretion system Vgr protein OB-fold domain-containing protein</fullName>
    </recommendedName>
</protein>
<comment type="caution">
    <text evidence="2">The sequence shown here is derived from an EMBL/GenBank/DDBJ whole genome shotgun (WGS) entry which is preliminary data.</text>
</comment>
<keyword evidence="3" id="KW-1185">Reference proteome</keyword>
<dbReference type="AlphaFoldDB" id="A0A077LU74"/>
<gene>
    <name evidence="2" type="ORF">BN12_1080004</name>
</gene>
<proteinExistence type="predicted"/>
<reference evidence="2 3" key="1">
    <citation type="journal article" date="2013" name="ISME J.">
        <title>A metabolic model for members of the genus Tetrasphaera involved in enhanced biological phosphorus removal.</title>
        <authorList>
            <person name="Kristiansen R."/>
            <person name="Nguyen H.T.T."/>
            <person name="Saunders A.M."/>
            <person name="Nielsen J.L."/>
            <person name="Wimmer R."/>
            <person name="Le V.Q."/>
            <person name="McIlroy S.J."/>
            <person name="Petrovski S."/>
            <person name="Seviour R.J."/>
            <person name="Calteau A."/>
            <person name="Nielsen K.L."/>
            <person name="Nielsen P.H."/>
        </authorList>
    </citation>
    <scope>NUCLEOTIDE SEQUENCE [LARGE SCALE GENOMIC DNA]</scope>
    <source>
        <strain evidence="2 3">T1-X7</strain>
    </source>
</reference>
<evidence type="ECO:0000313" key="3">
    <source>
        <dbReference type="Proteomes" id="UP000035721"/>
    </source>
</evidence>
<feature type="domain" description="Gp5/Type VI secretion system Vgr protein OB-fold" evidence="1">
    <location>
        <begin position="26"/>
        <end position="100"/>
    </location>
</feature>
<dbReference type="SUPFAM" id="SSF69255">
    <property type="entry name" value="gp5 N-terminal domain-like"/>
    <property type="match status" value="1"/>
</dbReference>
<dbReference type="Proteomes" id="UP000035721">
    <property type="component" value="Unassembled WGS sequence"/>
</dbReference>
<accession>A0A077LU74</accession>
<evidence type="ECO:0000313" key="2">
    <source>
        <dbReference type="EMBL" id="CCH76127.1"/>
    </source>
</evidence>
<sequence>MTPVDLPELTVATSGGSPTLYHGLFPGVVTDNDDPEAKCRIRVSVPEVLVDGDSGWCQPALPYTGDGAGLAVVPPVGTQVWVQWPGGDLSAAPVWSGGSYAAGQAVSGAGPKTLIILTPGGHRIELSDDSQALTITSSQGPVVTLDSSGVSIDNGQGAKVVMQGPKVDVNDGALVVQ</sequence>
<dbReference type="Pfam" id="PF04717">
    <property type="entry name" value="Phage_base_V"/>
    <property type="match status" value="1"/>
</dbReference>
<dbReference type="RefSeq" id="WP_048552810.1">
    <property type="nucleotide sequence ID" value="NZ_HF570958.1"/>
</dbReference>
<dbReference type="Gene3D" id="2.40.50.230">
    <property type="entry name" value="Gp5 N-terminal domain"/>
    <property type="match status" value="1"/>
</dbReference>
<evidence type="ECO:0000259" key="1">
    <source>
        <dbReference type="Pfam" id="PF04717"/>
    </source>
</evidence>
<dbReference type="OrthoDB" id="9762420at2"/>
<dbReference type="InterPro" id="IPR037026">
    <property type="entry name" value="Vgr_OB-fold_dom_sf"/>
</dbReference>
<dbReference type="EMBL" id="CAJB01000011">
    <property type="protein sequence ID" value="CCH76127.1"/>
    <property type="molecule type" value="Genomic_DNA"/>
</dbReference>